<dbReference type="AlphaFoldDB" id="A0A0A2GTS5"/>
<comment type="caution">
    <text evidence="1">The sequence shown here is derived from an EMBL/GenBank/DDBJ whole genome shotgun (WGS) entry which is preliminary data.</text>
</comment>
<evidence type="ECO:0000313" key="2">
    <source>
        <dbReference type="Proteomes" id="UP000030140"/>
    </source>
</evidence>
<dbReference type="OrthoDB" id="1340494at2"/>
<dbReference type="RefSeq" id="WP_035325807.1">
    <property type="nucleotide sequence ID" value="NZ_CP015125.1"/>
</dbReference>
<reference evidence="1 2" key="1">
    <citation type="submission" date="2014-10" db="EMBL/GenBank/DDBJ databases">
        <title>Draft genome sequence of the proteorhodopsin-containing marine bacterium Dokdonia donghaensis.</title>
        <authorList>
            <person name="Gomez-Consarnau L."/>
            <person name="Gonzalez J.M."/>
            <person name="Riedel T."/>
            <person name="Jaenicke S."/>
            <person name="Wagner-Doebler I."/>
            <person name="Fuhrman J.A."/>
        </authorList>
    </citation>
    <scope>NUCLEOTIDE SEQUENCE [LARGE SCALE GENOMIC DNA]</scope>
    <source>
        <strain evidence="1 2">DSW-1</strain>
    </source>
</reference>
<dbReference type="KEGG" id="ddo:I597_0323"/>
<proteinExistence type="predicted"/>
<dbReference type="EMBL" id="JSAQ01000001">
    <property type="protein sequence ID" value="KGO06667.1"/>
    <property type="molecule type" value="Genomic_DNA"/>
</dbReference>
<name>A0A0A2GTS5_9FLAO</name>
<dbReference type="Proteomes" id="UP000030140">
    <property type="component" value="Unassembled WGS sequence"/>
</dbReference>
<accession>A0A0A2GTS5</accession>
<organism evidence="1 2">
    <name type="scientific">Dokdonia donghaensis DSW-1</name>
    <dbReference type="NCBI Taxonomy" id="1300343"/>
    <lineage>
        <taxon>Bacteria</taxon>
        <taxon>Pseudomonadati</taxon>
        <taxon>Bacteroidota</taxon>
        <taxon>Flavobacteriia</taxon>
        <taxon>Flavobacteriales</taxon>
        <taxon>Flavobacteriaceae</taxon>
        <taxon>Dokdonia</taxon>
    </lineage>
</organism>
<gene>
    <name evidence="1" type="ORF">NV36_07285</name>
</gene>
<keyword evidence="2" id="KW-1185">Reference proteome</keyword>
<sequence length="132" mass="15293">MMFRKIVLSAFAKAETETPGNTKTQWADHLANSLWCECKYQISRRTLLNYYNSYVDGVDEDELCPNAKMIEMLCKYLGYPNYATYLLHQASMQGVKSSKNPQAFTYTLQTENYKEEVTILVRRELVPSRNVA</sequence>
<dbReference type="PATRIC" id="fig|1300343.5.peg.325"/>
<protein>
    <submittedName>
        <fullName evidence="1">Uncharacterized protein</fullName>
    </submittedName>
</protein>
<evidence type="ECO:0000313" key="1">
    <source>
        <dbReference type="EMBL" id="KGO06667.1"/>
    </source>
</evidence>